<keyword evidence="4" id="KW-0378">Hydrolase</keyword>
<name>A0ABX7X9G0_9GAMM</name>
<keyword evidence="5" id="KW-1185">Reference proteome</keyword>
<reference evidence="4 5" key="1">
    <citation type="submission" date="2021-04" db="EMBL/GenBank/DDBJ databases">
        <title>Genomics, taxonomy and metabolism of representatives of sulfur bacteria of the genus Thiothrix: Thiothrix fructosivorans QT, Thiothrix unzii A1T and three new species, Thiothrix subterranea sp. nov., Thiothrix litoralis sp. nov. and 'Candidatus Thiothrix anitrata' sp. nov.</title>
        <authorList>
            <person name="Ravin N.V."/>
            <person name="Smolyakov D."/>
            <person name="Rudenko T.S."/>
            <person name="Mardanov A.V."/>
            <person name="Beletsky A.V."/>
            <person name="Markov N.D."/>
            <person name="Fomenkov A.I."/>
            <person name="Roberts R.J."/>
            <person name="Karnachuk O.V."/>
            <person name="Novikov A."/>
            <person name="Grabovich M.Y."/>
        </authorList>
    </citation>
    <scope>NUCLEOTIDE SEQUENCE [LARGE SCALE GENOMIC DNA]</scope>
    <source>
        <strain evidence="4 5">A52</strain>
    </source>
</reference>
<dbReference type="InterPro" id="IPR000352">
    <property type="entry name" value="Pep_chain_release_fac_I"/>
</dbReference>
<dbReference type="PANTHER" id="PTHR47814:SF1">
    <property type="entry name" value="PEPTIDYL-TRNA HYDROLASE ARFB"/>
    <property type="match status" value="1"/>
</dbReference>
<organism evidence="4 5">
    <name type="scientific">Candidatus Thiothrix anitrata</name>
    <dbReference type="NCBI Taxonomy" id="2823902"/>
    <lineage>
        <taxon>Bacteria</taxon>
        <taxon>Pseudomonadati</taxon>
        <taxon>Pseudomonadota</taxon>
        <taxon>Gammaproteobacteria</taxon>
        <taxon>Thiotrichales</taxon>
        <taxon>Thiotrichaceae</taxon>
        <taxon>Thiothrix</taxon>
    </lineage>
</organism>
<evidence type="ECO:0000259" key="3">
    <source>
        <dbReference type="PROSITE" id="PS00745"/>
    </source>
</evidence>
<evidence type="ECO:0000256" key="1">
    <source>
        <dbReference type="ARBA" id="ARBA00010835"/>
    </source>
</evidence>
<evidence type="ECO:0000313" key="5">
    <source>
        <dbReference type="Proteomes" id="UP000672027"/>
    </source>
</evidence>
<dbReference type="GO" id="GO:0004045">
    <property type="term" value="F:peptidyl-tRNA hydrolase activity"/>
    <property type="evidence" value="ECO:0007669"/>
    <property type="project" value="UniProtKB-EC"/>
</dbReference>
<evidence type="ECO:0000256" key="2">
    <source>
        <dbReference type="SAM" id="MobiDB-lite"/>
    </source>
</evidence>
<accession>A0ABX7X9G0</accession>
<sequence>MWWKWRQAGNSDWSRNTLRSLGFSMNIPLEELDFQAIRAQGSGGQNVNKVSTAIHLRFDIRASSLPDSWKEKLLSYADQRISGDGVVVIKAQTHNSQEKNRADALERLQQLIADATKVQKKRKATRPTFSSRLKRLDSKKKHSDIKSGRKKVDY</sequence>
<protein>
    <submittedName>
        <fullName evidence="4">Aminoacyl-tRNA hydrolase</fullName>
        <ecNumber evidence="4">3.1.1.29</ecNumber>
    </submittedName>
</protein>
<dbReference type="PROSITE" id="PS00745">
    <property type="entry name" value="RF_PROK_I"/>
    <property type="match status" value="1"/>
</dbReference>
<feature type="domain" description="Prokaryotic-type class I peptide chain release factors" evidence="3">
    <location>
        <begin position="38"/>
        <end position="54"/>
    </location>
</feature>
<dbReference type="PANTHER" id="PTHR47814">
    <property type="entry name" value="PEPTIDYL-TRNA HYDROLASE ARFB"/>
    <property type="match status" value="1"/>
</dbReference>
<dbReference type="InterPro" id="IPR045853">
    <property type="entry name" value="Pep_chain_release_fac_I_sf"/>
</dbReference>
<gene>
    <name evidence="4" type="primary">arfB</name>
    <name evidence="4" type="ORF">J8380_16570</name>
</gene>
<dbReference type="NCBIfam" id="NF006718">
    <property type="entry name" value="PRK09256.1"/>
    <property type="match status" value="1"/>
</dbReference>
<dbReference type="Pfam" id="PF00472">
    <property type="entry name" value="RF-1"/>
    <property type="match status" value="1"/>
</dbReference>
<dbReference type="Gene3D" id="3.30.160.20">
    <property type="match status" value="1"/>
</dbReference>
<comment type="similarity">
    <text evidence="1">Belongs to the prokaryotic/mitochondrial release factor family.</text>
</comment>
<dbReference type="SUPFAM" id="SSF75620">
    <property type="entry name" value="Release factor"/>
    <property type="match status" value="1"/>
</dbReference>
<dbReference type="EMBL" id="CP072800">
    <property type="protein sequence ID" value="QTR51878.1"/>
    <property type="molecule type" value="Genomic_DNA"/>
</dbReference>
<feature type="compositionally biased region" description="Basic and acidic residues" evidence="2">
    <location>
        <begin position="144"/>
        <end position="154"/>
    </location>
</feature>
<proteinExistence type="inferred from homology"/>
<feature type="region of interest" description="Disordered" evidence="2">
    <location>
        <begin position="117"/>
        <end position="154"/>
    </location>
</feature>
<dbReference type="EC" id="3.1.1.29" evidence="4"/>
<evidence type="ECO:0000313" key="4">
    <source>
        <dbReference type="EMBL" id="QTR51878.1"/>
    </source>
</evidence>
<dbReference type="Proteomes" id="UP000672027">
    <property type="component" value="Chromosome"/>
</dbReference>